<name>M7ZQE8_TRIUA</name>
<sequence length="88" mass="9998">MATPPIERHANAHDGSDARLIILALFLRLVTSHFKAKSQMGKADKTWRLLVKKVTRAKVMSSMAERKVVPEVVAESWARYNRRGAKLR</sequence>
<evidence type="ECO:0000313" key="1">
    <source>
        <dbReference type="EMBL" id="EMS50319.1"/>
    </source>
</evidence>
<dbReference type="STRING" id="4572.M7ZQE8"/>
<organism evidence="1">
    <name type="scientific">Triticum urartu</name>
    <name type="common">Red wild einkorn</name>
    <name type="synonym">Crithodium urartu</name>
    <dbReference type="NCBI Taxonomy" id="4572"/>
    <lineage>
        <taxon>Eukaryota</taxon>
        <taxon>Viridiplantae</taxon>
        <taxon>Streptophyta</taxon>
        <taxon>Embryophyta</taxon>
        <taxon>Tracheophyta</taxon>
        <taxon>Spermatophyta</taxon>
        <taxon>Magnoliopsida</taxon>
        <taxon>Liliopsida</taxon>
        <taxon>Poales</taxon>
        <taxon>Poaceae</taxon>
        <taxon>BOP clade</taxon>
        <taxon>Pooideae</taxon>
        <taxon>Triticodae</taxon>
        <taxon>Triticeae</taxon>
        <taxon>Triticinae</taxon>
        <taxon>Triticum</taxon>
    </lineage>
</organism>
<accession>M7ZQE8</accession>
<dbReference type="EMBL" id="KD232858">
    <property type="protein sequence ID" value="EMS50319.1"/>
    <property type="molecule type" value="Genomic_DNA"/>
</dbReference>
<proteinExistence type="predicted"/>
<dbReference type="OMA" id="MMMVISD"/>
<reference evidence="1" key="1">
    <citation type="journal article" date="2013" name="Nature">
        <title>Draft genome of the wheat A-genome progenitor Triticum urartu.</title>
        <authorList>
            <person name="Ling H.Q."/>
            <person name="Zhao S."/>
            <person name="Liu D."/>
            <person name="Wang J."/>
            <person name="Sun H."/>
            <person name="Zhang C."/>
            <person name="Fan H."/>
            <person name="Li D."/>
            <person name="Dong L."/>
            <person name="Tao Y."/>
            <person name="Gao C."/>
            <person name="Wu H."/>
            <person name="Li Y."/>
            <person name="Cui Y."/>
            <person name="Guo X."/>
            <person name="Zheng S."/>
            <person name="Wang B."/>
            <person name="Yu K."/>
            <person name="Liang Q."/>
            <person name="Yang W."/>
            <person name="Lou X."/>
            <person name="Chen J."/>
            <person name="Feng M."/>
            <person name="Jian J."/>
            <person name="Zhang X."/>
            <person name="Luo G."/>
            <person name="Jiang Y."/>
            <person name="Liu J."/>
            <person name="Wang Z."/>
            <person name="Sha Y."/>
            <person name="Zhang B."/>
            <person name="Wu H."/>
            <person name="Tang D."/>
            <person name="Shen Q."/>
            <person name="Xue P."/>
            <person name="Zou S."/>
            <person name="Wang X."/>
            <person name="Liu X."/>
            <person name="Wang F."/>
            <person name="Yang Y."/>
            <person name="An X."/>
            <person name="Dong Z."/>
            <person name="Zhang K."/>
            <person name="Zhang X."/>
            <person name="Luo M.C."/>
            <person name="Dvorak J."/>
            <person name="Tong Y."/>
            <person name="Wang J."/>
            <person name="Yang H."/>
            <person name="Li Z."/>
            <person name="Wang D."/>
            <person name="Zhang A."/>
            <person name="Wang J."/>
        </authorList>
    </citation>
    <scope>NUCLEOTIDE SEQUENCE</scope>
</reference>
<dbReference type="AlphaFoldDB" id="M7ZQE8"/>
<protein>
    <submittedName>
        <fullName evidence="1">Uncharacterized protein</fullName>
    </submittedName>
</protein>
<gene>
    <name evidence="1" type="ORF">TRIUR3_15124</name>
</gene>